<feature type="transmembrane region" description="Helical" evidence="5">
    <location>
        <begin position="238"/>
        <end position="258"/>
    </location>
</feature>
<evidence type="ECO:0000313" key="8">
    <source>
        <dbReference type="Proteomes" id="UP001241926"/>
    </source>
</evidence>
<dbReference type="Proteomes" id="UP001241926">
    <property type="component" value="Unassembled WGS sequence"/>
</dbReference>
<comment type="subcellular location">
    <subcellularLocation>
        <location evidence="1">Cell membrane</location>
        <topology evidence="1">Multi-pass membrane protein</topology>
    </subcellularLocation>
</comment>
<comment type="caution">
    <text evidence="7">The sequence shown here is derived from an EMBL/GenBank/DDBJ whole genome shotgun (WGS) entry which is preliminary data.</text>
</comment>
<evidence type="ECO:0000259" key="6">
    <source>
        <dbReference type="PROSITE" id="PS50850"/>
    </source>
</evidence>
<feature type="domain" description="Major facilitator superfamily (MFS) profile" evidence="6">
    <location>
        <begin position="32"/>
        <end position="422"/>
    </location>
</feature>
<protein>
    <submittedName>
        <fullName evidence="7">MFS transporter</fullName>
    </submittedName>
</protein>
<organism evidence="7 8">
    <name type="scientific">Streptomyces fuscus</name>
    <dbReference type="NCBI Taxonomy" id="3048495"/>
    <lineage>
        <taxon>Bacteria</taxon>
        <taxon>Bacillati</taxon>
        <taxon>Actinomycetota</taxon>
        <taxon>Actinomycetes</taxon>
        <taxon>Kitasatosporales</taxon>
        <taxon>Streptomycetaceae</taxon>
        <taxon>Streptomyces</taxon>
    </lineage>
</organism>
<feature type="transmembrane region" description="Helical" evidence="5">
    <location>
        <begin position="307"/>
        <end position="328"/>
    </location>
</feature>
<keyword evidence="4 5" id="KW-0472">Membrane</keyword>
<feature type="transmembrane region" description="Helical" evidence="5">
    <location>
        <begin position="99"/>
        <end position="121"/>
    </location>
</feature>
<evidence type="ECO:0000256" key="2">
    <source>
        <dbReference type="ARBA" id="ARBA00022692"/>
    </source>
</evidence>
<feature type="transmembrane region" description="Helical" evidence="5">
    <location>
        <begin position="155"/>
        <end position="178"/>
    </location>
</feature>
<reference evidence="7 8" key="1">
    <citation type="submission" date="2023-05" db="EMBL/GenBank/DDBJ databases">
        <title>Streptomyces fuscus sp. nov., a brown-black pigment producing actinomyces isolated from dry sand of Sea duck farm.</title>
        <authorList>
            <person name="Xie J."/>
            <person name="Shen N."/>
        </authorList>
    </citation>
    <scope>NUCLEOTIDE SEQUENCE [LARGE SCALE GENOMIC DNA]</scope>
    <source>
        <strain evidence="7 8">GXMU-J15</strain>
    </source>
</reference>
<dbReference type="SUPFAM" id="SSF103473">
    <property type="entry name" value="MFS general substrate transporter"/>
    <property type="match status" value="1"/>
</dbReference>
<dbReference type="PANTHER" id="PTHR23508:SF10">
    <property type="entry name" value="CARBOXYLIC ACID TRANSPORTER PROTEIN HOMOLOG"/>
    <property type="match status" value="1"/>
</dbReference>
<accession>A0ABT7J057</accession>
<feature type="transmembrane region" description="Helical" evidence="5">
    <location>
        <begin position="273"/>
        <end position="295"/>
    </location>
</feature>
<dbReference type="InterPro" id="IPR011701">
    <property type="entry name" value="MFS"/>
</dbReference>
<feature type="transmembrane region" description="Helical" evidence="5">
    <location>
        <begin position="334"/>
        <end position="356"/>
    </location>
</feature>
<feature type="transmembrane region" description="Helical" evidence="5">
    <location>
        <begin position="184"/>
        <end position="203"/>
    </location>
</feature>
<name>A0ABT7J057_9ACTN</name>
<dbReference type="PANTHER" id="PTHR23508">
    <property type="entry name" value="CARBOXYLIC ACID TRANSPORTER PROTEIN HOMOLOG"/>
    <property type="match status" value="1"/>
</dbReference>
<feature type="transmembrane region" description="Helical" evidence="5">
    <location>
        <begin position="28"/>
        <end position="56"/>
    </location>
</feature>
<sequence length="439" mass="45383">MGTPSLPRERDEDIEEADPSASPVSRRYAWIVFALAFALALTDFIDRQIIVAAFPYLRKEWGLSDTQLGALMSVVSVTVALGALPLARLADRWSRVKSIALMGSAWSVAALGCAVSTGYAPLVAARAALGVGEAGYGPAGGALIAGMFPRRLRATLIGALQAAAPLGAVIGVVFGSLMMSHLGWRTTLAVFAAPGLLLALLFLRVRDPHNPARAGAATAPTVGVRAVTTELFRSRTAVSAYFGGALQLVVLSTLYAWLPSYLTAEYDYSEARAGAVSAVAIIASAFGTVVLGNLADRAGAARSADKLRVPALVTLAALVLLTVAFAWIPPGPLQLCLIVAGTFCVTSAVGPVPAVVIDVVSPAVRASAIGMVALVNNLFGLAVGPLLTGWLSDTYGLPTALALMPLCCAASAAALWHASRTYGRDLNQQPDNAPPTIAR</sequence>
<evidence type="ECO:0000256" key="1">
    <source>
        <dbReference type="ARBA" id="ARBA00004651"/>
    </source>
</evidence>
<feature type="transmembrane region" description="Helical" evidence="5">
    <location>
        <begin position="368"/>
        <end position="391"/>
    </location>
</feature>
<keyword evidence="8" id="KW-1185">Reference proteome</keyword>
<dbReference type="InterPro" id="IPR036259">
    <property type="entry name" value="MFS_trans_sf"/>
</dbReference>
<evidence type="ECO:0000256" key="4">
    <source>
        <dbReference type="ARBA" id="ARBA00023136"/>
    </source>
</evidence>
<proteinExistence type="predicted"/>
<keyword evidence="2 5" id="KW-0812">Transmembrane</keyword>
<evidence type="ECO:0000313" key="7">
    <source>
        <dbReference type="EMBL" id="MDL2078202.1"/>
    </source>
</evidence>
<evidence type="ECO:0000256" key="5">
    <source>
        <dbReference type="SAM" id="Phobius"/>
    </source>
</evidence>
<feature type="transmembrane region" description="Helical" evidence="5">
    <location>
        <begin position="68"/>
        <end position="87"/>
    </location>
</feature>
<dbReference type="PROSITE" id="PS50850">
    <property type="entry name" value="MFS"/>
    <property type="match status" value="1"/>
</dbReference>
<evidence type="ECO:0000256" key="3">
    <source>
        <dbReference type="ARBA" id="ARBA00022989"/>
    </source>
</evidence>
<dbReference type="InterPro" id="IPR020846">
    <property type="entry name" value="MFS_dom"/>
</dbReference>
<dbReference type="RefSeq" id="WP_093724423.1">
    <property type="nucleotide sequence ID" value="NZ_JASJUS010000015.1"/>
</dbReference>
<feature type="transmembrane region" description="Helical" evidence="5">
    <location>
        <begin position="127"/>
        <end position="148"/>
    </location>
</feature>
<dbReference type="Pfam" id="PF07690">
    <property type="entry name" value="MFS_1"/>
    <property type="match status" value="1"/>
</dbReference>
<dbReference type="Gene3D" id="1.20.1250.20">
    <property type="entry name" value="MFS general substrate transporter like domains"/>
    <property type="match status" value="2"/>
</dbReference>
<keyword evidence="3 5" id="KW-1133">Transmembrane helix</keyword>
<dbReference type="EMBL" id="JASJUS010000015">
    <property type="protein sequence ID" value="MDL2078202.1"/>
    <property type="molecule type" value="Genomic_DNA"/>
</dbReference>
<feature type="transmembrane region" description="Helical" evidence="5">
    <location>
        <begin position="397"/>
        <end position="416"/>
    </location>
</feature>
<gene>
    <name evidence="7" type="ORF">QNN03_17345</name>
</gene>